<keyword evidence="2" id="KW-1185">Reference proteome</keyword>
<gene>
    <name evidence="1" type="ORF">O6H91_17G044900</name>
</gene>
<accession>A0ACC2B6B7</accession>
<organism evidence="1 2">
    <name type="scientific">Diphasiastrum complanatum</name>
    <name type="common">Issler's clubmoss</name>
    <name type="synonym">Lycopodium complanatum</name>
    <dbReference type="NCBI Taxonomy" id="34168"/>
    <lineage>
        <taxon>Eukaryota</taxon>
        <taxon>Viridiplantae</taxon>
        <taxon>Streptophyta</taxon>
        <taxon>Embryophyta</taxon>
        <taxon>Tracheophyta</taxon>
        <taxon>Lycopodiopsida</taxon>
        <taxon>Lycopodiales</taxon>
        <taxon>Lycopodiaceae</taxon>
        <taxon>Lycopodioideae</taxon>
        <taxon>Diphasiastrum</taxon>
    </lineage>
</organism>
<reference evidence="2" key="1">
    <citation type="journal article" date="2024" name="Proc. Natl. Acad. Sci. U.S.A.">
        <title>Extraordinary preservation of gene collinearity over three hundred million years revealed in homosporous lycophytes.</title>
        <authorList>
            <person name="Li C."/>
            <person name="Wickell D."/>
            <person name="Kuo L.Y."/>
            <person name="Chen X."/>
            <person name="Nie B."/>
            <person name="Liao X."/>
            <person name="Peng D."/>
            <person name="Ji J."/>
            <person name="Jenkins J."/>
            <person name="Williams M."/>
            <person name="Shu S."/>
            <person name="Plott C."/>
            <person name="Barry K."/>
            <person name="Rajasekar S."/>
            <person name="Grimwood J."/>
            <person name="Han X."/>
            <person name="Sun S."/>
            <person name="Hou Z."/>
            <person name="He W."/>
            <person name="Dai G."/>
            <person name="Sun C."/>
            <person name="Schmutz J."/>
            <person name="Leebens-Mack J.H."/>
            <person name="Li F.W."/>
            <person name="Wang L."/>
        </authorList>
    </citation>
    <scope>NUCLEOTIDE SEQUENCE [LARGE SCALE GENOMIC DNA]</scope>
    <source>
        <strain evidence="2">cv. PW_Plant_1</strain>
    </source>
</reference>
<evidence type="ECO:0000313" key="2">
    <source>
        <dbReference type="Proteomes" id="UP001162992"/>
    </source>
</evidence>
<sequence length="904" mass="98100">MVDRAGMILCQLSRWSSRKLSSAVISGNNIVSLKNFSALTLPMFGQNSNNMQKESPAKSSFKDKNADLLGSVTACLKLPQVHISQQELQSVSRRPAHALNDLKSLVPFGTAQQQALHQQALHQQALHQQALQQHGIPKTAYHHMPAQSSYTPHLSKVQPSSTSNQQSISQQSGQQVSASHIQGEVVKSEQTESDSISLKRESIDMENKRESRGEMKFSSMKLVPEVGGTEQFERHHEERGATLLPQGGPIARTVREVVFADLNAEPPASDGEDEGLPVMDDTVDIPQAPCNSKTLDESKDSTDFVKEQTSVKEGEEKNPKSGKCRPKPKGDTALDSGQEGDMELPAGGAPSSKEEKIKSLKVATTAFEKAVEILKQSEEEATHGRTLLLGMVQSHIAQCLLQGNISCFLVSNKELQTNDMEVIINKLKMATSTNFGHAPLWNTLGLLLLRTGRIKTAISVFKSLLGIVPEYLEALANLGVAYLHNGDLQHSSRCLQAVLEKDASHPGALINYGVLLLRQYASSLTGPGAGAGVGAYALQFAAAAAAQQCLGAALREDPKAGYIWANLAAAYEALGDLCSTRRCLEQAAKLEPARLSTRYTVAAHRARDAERSDDPAEQLEWAANEMASVLREGDPATVPPRLAWAGLALVNRAQRQIAAGFVEEGVDLKEVEERAAHTLQQAIEEDPDDTVAWHQLGLHSLCTLQFEAAMKFLKIAIAKRQTFAHAWSNLGISLQLSDNGSLAEDVYKQALILTAPEQAHAIFSNLGNLYRQQRRFIDARAAFARALELCPDYAPALNNLGLLLIAEGQWDEAISTFDHALVADPYLDAAKSNKMKAVALVNIQKGFPSSFLTQTEPFSSVATNSTNIVDRVAPLDASTPASTYQGPMPRIPPQREPFPLPSIS</sequence>
<protein>
    <submittedName>
        <fullName evidence="1">Uncharacterized protein</fullName>
    </submittedName>
</protein>
<proteinExistence type="predicted"/>
<dbReference type="Proteomes" id="UP001162992">
    <property type="component" value="Chromosome 17"/>
</dbReference>
<comment type="caution">
    <text evidence="1">The sequence shown here is derived from an EMBL/GenBank/DDBJ whole genome shotgun (WGS) entry which is preliminary data.</text>
</comment>
<dbReference type="EMBL" id="CM055108">
    <property type="protein sequence ID" value="KAJ7525311.1"/>
    <property type="molecule type" value="Genomic_DNA"/>
</dbReference>
<evidence type="ECO:0000313" key="1">
    <source>
        <dbReference type="EMBL" id="KAJ7525311.1"/>
    </source>
</evidence>
<name>A0ACC2B6B7_DIPCM</name>